<keyword evidence="4 6" id="KW-1133">Transmembrane helix</keyword>
<feature type="transmembrane region" description="Helical" evidence="6">
    <location>
        <begin position="30"/>
        <end position="50"/>
    </location>
</feature>
<dbReference type="GO" id="GO:0005886">
    <property type="term" value="C:plasma membrane"/>
    <property type="evidence" value="ECO:0007669"/>
    <property type="project" value="UniProtKB-SubCell"/>
</dbReference>
<evidence type="ECO:0000256" key="6">
    <source>
        <dbReference type="SAM" id="Phobius"/>
    </source>
</evidence>
<keyword evidence="5 6" id="KW-0472">Membrane</keyword>
<feature type="transmembrane region" description="Helical" evidence="6">
    <location>
        <begin position="62"/>
        <end position="83"/>
    </location>
</feature>
<dbReference type="Proteomes" id="UP000244240">
    <property type="component" value="Unassembled WGS sequence"/>
</dbReference>
<keyword evidence="8" id="KW-1185">Reference proteome</keyword>
<protein>
    <submittedName>
        <fullName evidence="7">O-antigen/teichoic acid export membrane protein</fullName>
    </submittedName>
</protein>
<dbReference type="EMBL" id="QBKR01000026">
    <property type="protein sequence ID" value="PTX53730.1"/>
    <property type="molecule type" value="Genomic_DNA"/>
</dbReference>
<evidence type="ECO:0000313" key="8">
    <source>
        <dbReference type="Proteomes" id="UP000244240"/>
    </source>
</evidence>
<evidence type="ECO:0000256" key="1">
    <source>
        <dbReference type="ARBA" id="ARBA00004651"/>
    </source>
</evidence>
<sequence>MGSRIGIQAVYFVIIARALGSEGYGSFVGVAALVAILAPYASLGTGNLIIKHVSRDPGVFRRYWGNALAMTLFLGGGLVVLVLVVSRFLLPSAVPTTLIVTVSLSDIVFARMLDVSSQAFQGFQRMERVALLQVLFSISRLGAALGLLFIGGSNSPEEWGWLYLLSTAVSALIAMFLVCKELGFPGLDLSSLRSEVKEGFYFAVSLSAQGIHNDIDKTMLARLSTLQAAGIYAAAYRIIDVAFAPARSLIYASYARFFQHGANGINGSFNYAKKLLPIAGGYGLFAGCVLFVTAPILPYVLGDDYRVAVEAIRWLALIPLIRVFQYFGANVLTGAGYQGIRSLMQVSVAVFNGIINLYLIPAYSWQGAAVASLVSDGLLALVVWGAVWHYRNISTSIGTISEGKSIAD</sequence>
<feature type="transmembrane region" description="Helical" evidence="6">
    <location>
        <begin position="311"/>
        <end position="331"/>
    </location>
</feature>
<reference evidence="7 8" key="1">
    <citation type="submission" date="2018-04" db="EMBL/GenBank/DDBJ databases">
        <title>Genomic Encyclopedia of Archaeal and Bacterial Type Strains, Phase II (KMG-II): from individual species to whole genera.</title>
        <authorList>
            <person name="Goeker M."/>
        </authorList>
    </citation>
    <scope>NUCLEOTIDE SEQUENCE [LARGE SCALE GENOMIC DNA]</scope>
    <source>
        <strain evidence="7 8">DSM 45787</strain>
    </source>
</reference>
<dbReference type="PANTHER" id="PTHR30250:SF11">
    <property type="entry name" value="O-ANTIGEN TRANSPORTER-RELATED"/>
    <property type="match status" value="1"/>
</dbReference>
<feature type="transmembrane region" description="Helical" evidence="6">
    <location>
        <begin position="89"/>
        <end position="109"/>
    </location>
</feature>
<gene>
    <name evidence="7" type="ORF">C8P63_12616</name>
</gene>
<evidence type="ECO:0000256" key="4">
    <source>
        <dbReference type="ARBA" id="ARBA00022989"/>
    </source>
</evidence>
<name>A0A2T6BCD0_9BACL</name>
<dbReference type="InterPro" id="IPR002797">
    <property type="entry name" value="Polysacc_synth"/>
</dbReference>
<proteinExistence type="predicted"/>
<feature type="transmembrane region" description="Helical" evidence="6">
    <location>
        <begin position="129"/>
        <end position="149"/>
    </location>
</feature>
<accession>A0A2T6BCD0</accession>
<feature type="transmembrane region" description="Helical" evidence="6">
    <location>
        <begin position="343"/>
        <end position="363"/>
    </location>
</feature>
<feature type="transmembrane region" description="Helical" evidence="6">
    <location>
        <begin position="161"/>
        <end position="179"/>
    </location>
</feature>
<evidence type="ECO:0000256" key="2">
    <source>
        <dbReference type="ARBA" id="ARBA00022475"/>
    </source>
</evidence>
<comment type="caution">
    <text evidence="7">The sequence shown here is derived from an EMBL/GenBank/DDBJ whole genome shotgun (WGS) entry which is preliminary data.</text>
</comment>
<comment type="subcellular location">
    <subcellularLocation>
        <location evidence="1">Cell membrane</location>
        <topology evidence="1">Multi-pass membrane protein</topology>
    </subcellularLocation>
</comment>
<keyword evidence="3 6" id="KW-0812">Transmembrane</keyword>
<evidence type="ECO:0000256" key="3">
    <source>
        <dbReference type="ARBA" id="ARBA00022692"/>
    </source>
</evidence>
<evidence type="ECO:0000256" key="5">
    <source>
        <dbReference type="ARBA" id="ARBA00023136"/>
    </source>
</evidence>
<dbReference type="Pfam" id="PF01943">
    <property type="entry name" value="Polysacc_synt"/>
    <property type="match status" value="1"/>
</dbReference>
<organism evidence="7 8">
    <name type="scientific">Melghirimyces profundicolus</name>
    <dbReference type="NCBI Taxonomy" id="1242148"/>
    <lineage>
        <taxon>Bacteria</taxon>
        <taxon>Bacillati</taxon>
        <taxon>Bacillota</taxon>
        <taxon>Bacilli</taxon>
        <taxon>Bacillales</taxon>
        <taxon>Thermoactinomycetaceae</taxon>
        <taxon>Melghirimyces</taxon>
    </lineage>
</organism>
<evidence type="ECO:0000313" key="7">
    <source>
        <dbReference type="EMBL" id="PTX53730.1"/>
    </source>
</evidence>
<dbReference type="InterPro" id="IPR050833">
    <property type="entry name" value="Poly_Biosynth_Transport"/>
</dbReference>
<feature type="transmembrane region" description="Helical" evidence="6">
    <location>
        <begin position="275"/>
        <end position="299"/>
    </location>
</feature>
<keyword evidence="2" id="KW-1003">Cell membrane</keyword>
<dbReference type="AlphaFoldDB" id="A0A2T6BCD0"/>
<dbReference type="PANTHER" id="PTHR30250">
    <property type="entry name" value="PST FAMILY PREDICTED COLANIC ACID TRANSPORTER"/>
    <property type="match status" value="1"/>
</dbReference>
<feature type="transmembrane region" description="Helical" evidence="6">
    <location>
        <begin position="369"/>
        <end position="390"/>
    </location>
</feature>